<dbReference type="InterPro" id="IPR026444">
    <property type="entry name" value="Secre_tail"/>
</dbReference>
<dbReference type="OrthoDB" id="849076at2"/>
<accession>A0A3D9H271</accession>
<evidence type="ECO:0000256" key="2">
    <source>
        <dbReference type="SAM" id="SignalP"/>
    </source>
</evidence>
<evidence type="ECO:0000313" key="4">
    <source>
        <dbReference type="EMBL" id="RED42986.1"/>
    </source>
</evidence>
<dbReference type="NCBIfam" id="TIGR04183">
    <property type="entry name" value="Por_Secre_tail"/>
    <property type="match status" value="1"/>
</dbReference>
<dbReference type="AlphaFoldDB" id="A0A3D9H271"/>
<proteinExistence type="predicted"/>
<comment type="caution">
    <text evidence="4">The sequence shown here is derived from an EMBL/GenBank/DDBJ whole genome shotgun (WGS) entry which is preliminary data.</text>
</comment>
<dbReference type="EMBL" id="QRDV01000007">
    <property type="protein sequence ID" value="RED42986.1"/>
    <property type="molecule type" value="Genomic_DNA"/>
</dbReference>
<sequence length="127" mass="14265">MKKILLGLITIFTFSTVFAHGSAHLFDDASLGDDVVSIYDLDTNLNRFQDDTFKISPNPSKNKLNIKLPKASENMTLEVFDVLGKRIHKSTISQLSASVDVSNWKTGVYLVKVSNENESQTKRFIKQ</sequence>
<dbReference type="RefSeq" id="WP_115818165.1">
    <property type="nucleotide sequence ID" value="NZ_QRDV01000007.1"/>
</dbReference>
<gene>
    <name evidence="4" type="ORF">DFQ10_107174</name>
</gene>
<evidence type="ECO:0000313" key="5">
    <source>
        <dbReference type="Proteomes" id="UP000256980"/>
    </source>
</evidence>
<keyword evidence="1 2" id="KW-0732">Signal</keyword>
<feature type="domain" description="Secretion system C-terminal sorting" evidence="3">
    <location>
        <begin position="55"/>
        <end position="125"/>
    </location>
</feature>
<evidence type="ECO:0000256" key="1">
    <source>
        <dbReference type="ARBA" id="ARBA00022729"/>
    </source>
</evidence>
<dbReference type="Pfam" id="PF18962">
    <property type="entry name" value="Por_Secre_tail"/>
    <property type="match status" value="1"/>
</dbReference>
<reference evidence="4 5" key="1">
    <citation type="submission" date="2018-07" db="EMBL/GenBank/DDBJ databases">
        <title>Genomic Encyclopedia of Type Strains, Phase III (KMG-III): the genomes of soil and plant-associated and newly described type strains.</title>
        <authorList>
            <person name="Whitman W."/>
        </authorList>
    </citation>
    <scope>NUCLEOTIDE SEQUENCE [LARGE SCALE GENOMIC DNA]</scope>
    <source>
        <strain evidence="4 5">CECT 7946</strain>
    </source>
</reference>
<name>A0A3D9H271_9FLAO</name>
<dbReference type="Proteomes" id="UP000256980">
    <property type="component" value="Unassembled WGS sequence"/>
</dbReference>
<feature type="chain" id="PRO_5017770344" evidence="2">
    <location>
        <begin position="20"/>
        <end position="127"/>
    </location>
</feature>
<keyword evidence="5" id="KW-1185">Reference proteome</keyword>
<protein>
    <submittedName>
        <fullName evidence="4">Putative secreted protein (Por secretion system target)</fullName>
    </submittedName>
</protein>
<organism evidence="4 5">
    <name type="scientific">Winogradskyella eximia</name>
    <dbReference type="NCBI Taxonomy" id="262006"/>
    <lineage>
        <taxon>Bacteria</taxon>
        <taxon>Pseudomonadati</taxon>
        <taxon>Bacteroidota</taxon>
        <taxon>Flavobacteriia</taxon>
        <taxon>Flavobacteriales</taxon>
        <taxon>Flavobacteriaceae</taxon>
        <taxon>Winogradskyella</taxon>
    </lineage>
</organism>
<dbReference type="Gene3D" id="2.60.120.380">
    <property type="match status" value="1"/>
</dbReference>
<feature type="signal peptide" evidence="2">
    <location>
        <begin position="1"/>
        <end position="19"/>
    </location>
</feature>
<evidence type="ECO:0000259" key="3">
    <source>
        <dbReference type="Pfam" id="PF18962"/>
    </source>
</evidence>